<dbReference type="PROSITE" id="PS50828">
    <property type="entry name" value="SMR"/>
    <property type="match status" value="1"/>
</dbReference>
<proteinExistence type="predicted"/>
<sequence length="598" mass="65081">MTQVLFWQLLESQGAEAAQPEESAEENVVDALVQDWASTPSKVCPTKTQGTEQTDTLLNNPVLLFLQQSFPGKDISSLQTALRNADDDVDVAVDTLFAHDILEQGERSVEESKSSRGAGLDLEVLSHGLQAKRKNIPKKHAAPSKKGDAVTVSMTDHRSAHHIYYDTRMRPKAPTTLCPDPIDHTASEALTDEQLARHLQEVERKAVTRHDIPVSEQQWLLSSSTLTQLAILLDIPQPKVQGIFNHASFNLHVTLARCVALAAARPEAQAAANTGDFDAIVSALANITHKNQSDIRQLLIATKGQQDAVLDIVQLQDIVAASADGLHNRPDVLDPSGRLLDNTGSKTIYTPTVTAKRNNSKSAAAVWLEPNARGYAARAAQPTTPLPMATPAAALRKGQSAVVLPASAQVTNLDDVAEGLDLEIYSAEECQARVDEFRAKRDMALRQAGVAARQSRVANLGGATSVYAEEARKYGAQARRWQLRGASALVHERKSGNNTISYVPTNGKQVSESIDLHGLSVHEALTVMQQHVHRWETRKRDPDQPGRVAFEVVTGRGSHSKHYTSVLRPAVIRLLTQLGWSVDHTSNPGVLYVEPPKV</sequence>
<dbReference type="SMART" id="SM00463">
    <property type="entry name" value="SMR"/>
    <property type="match status" value="1"/>
</dbReference>
<evidence type="ECO:0000313" key="3">
    <source>
        <dbReference type="EMBL" id="PKI85191.1"/>
    </source>
</evidence>
<dbReference type="Gene3D" id="3.30.1370.110">
    <property type="match status" value="1"/>
</dbReference>
<dbReference type="STRING" id="2020962.A0A2N1JF57"/>
<feature type="chain" id="PRO_5015000737" description="Smr domain-containing protein" evidence="1">
    <location>
        <begin position="18"/>
        <end position="598"/>
    </location>
</feature>
<accession>A0A2N1JF57</accession>
<reference evidence="3 4" key="1">
    <citation type="submission" date="2017-10" db="EMBL/GenBank/DDBJ databases">
        <title>A novel species of cold-tolerant Malassezia isolated from bats.</title>
        <authorList>
            <person name="Lorch J.M."/>
            <person name="Palmer J.M."/>
            <person name="Vanderwolf K.J."/>
            <person name="Schmidt K.Z."/>
            <person name="Verant M.L."/>
            <person name="Weller T.J."/>
            <person name="Blehert D.S."/>
        </authorList>
    </citation>
    <scope>NUCLEOTIDE SEQUENCE [LARGE SCALE GENOMIC DNA]</scope>
    <source>
        <strain evidence="3 4">NWHC:44797-103</strain>
    </source>
</reference>
<evidence type="ECO:0000313" key="4">
    <source>
        <dbReference type="Proteomes" id="UP000232875"/>
    </source>
</evidence>
<evidence type="ECO:0000259" key="2">
    <source>
        <dbReference type="PROSITE" id="PS50828"/>
    </source>
</evidence>
<name>A0A2N1JF57_9BASI</name>
<dbReference type="OrthoDB" id="4080456at2759"/>
<dbReference type="EMBL" id="KZ454988">
    <property type="protein sequence ID" value="PKI85191.1"/>
    <property type="molecule type" value="Genomic_DNA"/>
</dbReference>
<dbReference type="GO" id="GO:0004519">
    <property type="term" value="F:endonuclease activity"/>
    <property type="evidence" value="ECO:0007669"/>
    <property type="project" value="TreeGrafter"/>
</dbReference>
<evidence type="ECO:0000256" key="1">
    <source>
        <dbReference type="SAM" id="SignalP"/>
    </source>
</evidence>
<dbReference type="InterPro" id="IPR052772">
    <property type="entry name" value="Endo/PolyKinase_Domain-Protein"/>
</dbReference>
<dbReference type="Proteomes" id="UP000232875">
    <property type="component" value="Unassembled WGS sequence"/>
</dbReference>
<dbReference type="SUPFAM" id="SSF160443">
    <property type="entry name" value="SMR domain-like"/>
    <property type="match status" value="1"/>
</dbReference>
<keyword evidence="4" id="KW-1185">Reference proteome</keyword>
<feature type="signal peptide" evidence="1">
    <location>
        <begin position="1"/>
        <end position="17"/>
    </location>
</feature>
<feature type="domain" description="Smr" evidence="2">
    <location>
        <begin position="514"/>
        <end position="596"/>
    </location>
</feature>
<dbReference type="PANTHER" id="PTHR46535:SF1">
    <property type="entry name" value="NEDD4-BINDING PROTEIN 2"/>
    <property type="match status" value="1"/>
</dbReference>
<dbReference type="InterPro" id="IPR036063">
    <property type="entry name" value="Smr_dom_sf"/>
</dbReference>
<dbReference type="PANTHER" id="PTHR46535">
    <property type="entry name" value="NEDD4-BINDING PROTEIN 2"/>
    <property type="match status" value="1"/>
</dbReference>
<organism evidence="3 4">
    <name type="scientific">Malassezia vespertilionis</name>
    <dbReference type="NCBI Taxonomy" id="2020962"/>
    <lineage>
        <taxon>Eukaryota</taxon>
        <taxon>Fungi</taxon>
        <taxon>Dikarya</taxon>
        <taxon>Basidiomycota</taxon>
        <taxon>Ustilaginomycotina</taxon>
        <taxon>Malasseziomycetes</taxon>
        <taxon>Malasseziales</taxon>
        <taxon>Malasseziaceae</taxon>
        <taxon>Malassezia</taxon>
    </lineage>
</organism>
<keyword evidence="1" id="KW-0732">Signal</keyword>
<protein>
    <recommendedName>
        <fullName evidence="2">Smr domain-containing protein</fullName>
    </recommendedName>
</protein>
<gene>
    <name evidence="3" type="ORF">MVES_000979</name>
</gene>
<dbReference type="InterPro" id="IPR002625">
    <property type="entry name" value="Smr_dom"/>
</dbReference>
<dbReference type="AlphaFoldDB" id="A0A2N1JF57"/>
<dbReference type="GO" id="GO:0005634">
    <property type="term" value="C:nucleus"/>
    <property type="evidence" value="ECO:0007669"/>
    <property type="project" value="TreeGrafter"/>
</dbReference>